<dbReference type="GO" id="GO:0004644">
    <property type="term" value="F:phosphoribosylglycinamide formyltransferase activity"/>
    <property type="evidence" value="ECO:0007669"/>
    <property type="project" value="UniProtKB-EC"/>
</dbReference>
<organism evidence="6 7">
    <name type="scientific">Candidatus Azambacteria bacterium RIFCSPLOWO2_02_FULL_44_14</name>
    <dbReference type="NCBI Taxonomy" id="1797306"/>
    <lineage>
        <taxon>Bacteria</taxon>
        <taxon>Candidatus Azamiibacteriota</taxon>
    </lineage>
</organism>
<evidence type="ECO:0000256" key="4">
    <source>
        <dbReference type="ARBA" id="ARBA00022755"/>
    </source>
</evidence>
<evidence type="ECO:0000313" key="7">
    <source>
        <dbReference type="Proteomes" id="UP000177197"/>
    </source>
</evidence>
<dbReference type="Pfam" id="PF00551">
    <property type="entry name" value="Formyl_trans_N"/>
    <property type="match status" value="1"/>
</dbReference>
<dbReference type="GO" id="GO:0005829">
    <property type="term" value="C:cytosol"/>
    <property type="evidence" value="ECO:0007669"/>
    <property type="project" value="TreeGrafter"/>
</dbReference>
<evidence type="ECO:0000256" key="3">
    <source>
        <dbReference type="ARBA" id="ARBA00022679"/>
    </source>
</evidence>
<dbReference type="EC" id="2.1.2.2" evidence="2"/>
<feature type="domain" description="Formyl transferase N-terminal" evidence="5">
    <location>
        <begin position="3"/>
        <end position="194"/>
    </location>
</feature>
<dbReference type="PANTHER" id="PTHR43369:SF2">
    <property type="entry name" value="PHOSPHORIBOSYLGLYCINAMIDE FORMYLTRANSFERASE"/>
    <property type="match status" value="1"/>
</dbReference>
<accession>A0A1F5CBE5</accession>
<comment type="caution">
    <text evidence="6">The sequence shown here is derived from an EMBL/GenBank/DDBJ whole genome shotgun (WGS) entry which is preliminary data.</text>
</comment>
<gene>
    <name evidence="6" type="ORF">A3I30_02645</name>
</gene>
<dbReference type="AlphaFoldDB" id="A0A1F5CBE5"/>
<keyword evidence="3" id="KW-0808">Transferase</keyword>
<dbReference type="EMBL" id="MEYV01000011">
    <property type="protein sequence ID" value="OGD40145.1"/>
    <property type="molecule type" value="Genomic_DNA"/>
</dbReference>
<proteinExistence type="predicted"/>
<dbReference type="Gene3D" id="3.40.50.170">
    <property type="entry name" value="Formyl transferase, N-terminal domain"/>
    <property type="match status" value="1"/>
</dbReference>
<evidence type="ECO:0000256" key="2">
    <source>
        <dbReference type="ARBA" id="ARBA00012254"/>
    </source>
</evidence>
<comment type="pathway">
    <text evidence="1">Purine metabolism; IMP biosynthesis via de novo pathway; N(2)-formyl-N(1)-(5-phospho-D-ribosyl)glycinamide from N(1)-(5-phospho-D-ribosyl)glycinamide (10-formyl THF route): step 1/1.</text>
</comment>
<dbReference type="SUPFAM" id="SSF53328">
    <property type="entry name" value="Formyltransferase"/>
    <property type="match status" value="1"/>
</dbReference>
<dbReference type="Proteomes" id="UP000177197">
    <property type="component" value="Unassembled WGS sequence"/>
</dbReference>
<keyword evidence="4" id="KW-0658">Purine biosynthesis</keyword>
<dbReference type="InterPro" id="IPR002376">
    <property type="entry name" value="Formyl_transf_N"/>
</dbReference>
<dbReference type="InterPro" id="IPR036477">
    <property type="entry name" value="Formyl_transf_N_sf"/>
</dbReference>
<evidence type="ECO:0000313" key="6">
    <source>
        <dbReference type="EMBL" id="OGD40145.1"/>
    </source>
</evidence>
<dbReference type="GO" id="GO:0006189">
    <property type="term" value="P:'de novo' IMP biosynthetic process"/>
    <property type="evidence" value="ECO:0007669"/>
    <property type="project" value="TreeGrafter"/>
</dbReference>
<dbReference type="PANTHER" id="PTHR43369">
    <property type="entry name" value="PHOSPHORIBOSYLGLYCINAMIDE FORMYLTRANSFERASE"/>
    <property type="match status" value="1"/>
</dbReference>
<evidence type="ECO:0000256" key="1">
    <source>
        <dbReference type="ARBA" id="ARBA00005054"/>
    </source>
</evidence>
<name>A0A1F5CBE5_9BACT</name>
<sequence length="217" mass="24548">MIKLAVLIGRGSRLPNLYQKLRNNPDIKFEVVISHKKEAPGIDFAKENGIEAFYFRLTDWYREKTGKGITELLAGEKHALRKSYMSSLADQLKERDAGLIFMTGWDLIMLNDFLMRFPGQVMNVHPSILPSFPGENGWVQALDYGVKVAGATVHFVLDEGMDTGPIILQKCVEIEENETADSLRQKLNIVEDELGSKAIELFAKDRLQIQGRRVVIK</sequence>
<protein>
    <recommendedName>
        <fullName evidence="2">phosphoribosylglycinamide formyltransferase 1</fullName>
        <ecNumber evidence="2">2.1.2.2</ecNumber>
    </recommendedName>
</protein>
<reference evidence="6 7" key="1">
    <citation type="journal article" date="2016" name="Nat. Commun.">
        <title>Thousands of microbial genomes shed light on interconnected biogeochemical processes in an aquifer system.</title>
        <authorList>
            <person name="Anantharaman K."/>
            <person name="Brown C.T."/>
            <person name="Hug L.A."/>
            <person name="Sharon I."/>
            <person name="Castelle C.J."/>
            <person name="Probst A.J."/>
            <person name="Thomas B.C."/>
            <person name="Singh A."/>
            <person name="Wilkins M.J."/>
            <person name="Karaoz U."/>
            <person name="Brodie E.L."/>
            <person name="Williams K.H."/>
            <person name="Hubbard S.S."/>
            <person name="Banfield J.F."/>
        </authorList>
    </citation>
    <scope>NUCLEOTIDE SEQUENCE [LARGE SCALE GENOMIC DNA]</scope>
</reference>
<evidence type="ECO:0000259" key="5">
    <source>
        <dbReference type="Pfam" id="PF00551"/>
    </source>
</evidence>